<dbReference type="AlphaFoldDB" id="A0A8S4SG00"/>
<name>A0A8S4SG00_9NEOP</name>
<organism evidence="2 3">
    <name type="scientific">Pararge aegeria aegeria</name>
    <dbReference type="NCBI Taxonomy" id="348720"/>
    <lineage>
        <taxon>Eukaryota</taxon>
        <taxon>Metazoa</taxon>
        <taxon>Ecdysozoa</taxon>
        <taxon>Arthropoda</taxon>
        <taxon>Hexapoda</taxon>
        <taxon>Insecta</taxon>
        <taxon>Pterygota</taxon>
        <taxon>Neoptera</taxon>
        <taxon>Endopterygota</taxon>
        <taxon>Lepidoptera</taxon>
        <taxon>Glossata</taxon>
        <taxon>Ditrysia</taxon>
        <taxon>Papilionoidea</taxon>
        <taxon>Nymphalidae</taxon>
        <taxon>Satyrinae</taxon>
        <taxon>Satyrini</taxon>
        <taxon>Parargina</taxon>
        <taxon>Pararge</taxon>
    </lineage>
</organism>
<feature type="region of interest" description="Disordered" evidence="1">
    <location>
        <begin position="62"/>
        <end position="92"/>
    </location>
</feature>
<protein>
    <submittedName>
        <fullName evidence="2">Jg21282 protein</fullName>
    </submittedName>
</protein>
<comment type="caution">
    <text evidence="2">The sequence shown here is derived from an EMBL/GenBank/DDBJ whole genome shotgun (WGS) entry which is preliminary data.</text>
</comment>
<evidence type="ECO:0000313" key="3">
    <source>
        <dbReference type="Proteomes" id="UP000838756"/>
    </source>
</evidence>
<dbReference type="Proteomes" id="UP000838756">
    <property type="component" value="Unassembled WGS sequence"/>
</dbReference>
<evidence type="ECO:0000313" key="2">
    <source>
        <dbReference type="EMBL" id="CAH2264542.1"/>
    </source>
</evidence>
<proteinExistence type="predicted"/>
<dbReference type="EMBL" id="CAKXAJ010026257">
    <property type="protein sequence ID" value="CAH2264542.1"/>
    <property type="molecule type" value="Genomic_DNA"/>
</dbReference>
<dbReference type="OrthoDB" id="10282661at2759"/>
<gene>
    <name evidence="2" type="primary">jg21282</name>
    <name evidence="2" type="ORF">PAEG_LOCUS24629</name>
</gene>
<evidence type="ECO:0000256" key="1">
    <source>
        <dbReference type="SAM" id="MobiDB-lite"/>
    </source>
</evidence>
<sequence length="92" mass="9886">MKFSSLPAVVRIQASNVALPIATRSWTLVAFCGQIDEQISILLIIEQGVGARSIEAGVPAGRTCAAPPTLRDPPHPQLKRKNKERQAAARSD</sequence>
<keyword evidence="3" id="KW-1185">Reference proteome</keyword>
<reference evidence="2" key="1">
    <citation type="submission" date="2022-03" db="EMBL/GenBank/DDBJ databases">
        <authorList>
            <person name="Lindestad O."/>
        </authorList>
    </citation>
    <scope>NUCLEOTIDE SEQUENCE</scope>
</reference>
<accession>A0A8S4SG00</accession>